<reference evidence="3" key="1">
    <citation type="journal article" date="2019" name="Int. J. Syst. Evol. Microbiol.">
        <title>The Global Catalogue of Microorganisms (GCM) 10K type strain sequencing project: providing services to taxonomists for standard genome sequencing and annotation.</title>
        <authorList>
            <consortium name="The Broad Institute Genomics Platform"/>
            <consortium name="The Broad Institute Genome Sequencing Center for Infectious Disease"/>
            <person name="Wu L."/>
            <person name="Ma J."/>
        </authorList>
    </citation>
    <scope>NUCLEOTIDE SEQUENCE [LARGE SCALE GENOMIC DNA]</scope>
    <source>
        <strain evidence="3">CCUG 59778</strain>
    </source>
</reference>
<evidence type="ECO:0000256" key="1">
    <source>
        <dbReference type="SAM" id="Phobius"/>
    </source>
</evidence>
<evidence type="ECO:0008006" key="4">
    <source>
        <dbReference type="Google" id="ProtNLM"/>
    </source>
</evidence>
<evidence type="ECO:0000313" key="2">
    <source>
        <dbReference type="EMBL" id="MFC4409042.1"/>
    </source>
</evidence>
<name>A0ABV8X4A3_9LACT</name>
<feature type="transmembrane region" description="Helical" evidence="1">
    <location>
        <begin position="95"/>
        <end position="115"/>
    </location>
</feature>
<gene>
    <name evidence="2" type="ORF">ACFOZY_01190</name>
</gene>
<organism evidence="2 3">
    <name type="scientific">Chungangia koreensis</name>
    <dbReference type="NCBI Taxonomy" id="752657"/>
    <lineage>
        <taxon>Bacteria</taxon>
        <taxon>Bacillati</taxon>
        <taxon>Bacillota</taxon>
        <taxon>Bacilli</taxon>
        <taxon>Lactobacillales</taxon>
        <taxon>Chungangia</taxon>
    </lineage>
</organism>
<feature type="transmembrane region" description="Helical" evidence="1">
    <location>
        <begin position="65"/>
        <end position="83"/>
    </location>
</feature>
<dbReference type="Proteomes" id="UP001595817">
    <property type="component" value="Unassembled WGS sequence"/>
</dbReference>
<comment type="caution">
    <text evidence="2">The sequence shown here is derived from an EMBL/GenBank/DDBJ whole genome shotgun (WGS) entry which is preliminary data.</text>
</comment>
<keyword evidence="3" id="KW-1185">Reference proteome</keyword>
<sequence length="118" mass="14047">MTRLFTYFPIIGLLLILFLVEESILKWVLLILSILLIVLAKYIRTKQDTDEVEYDDRVNANITKWSLRLMFVFNSILLLLLLVESKGFFHFGMNFFFIYLALTLFIPFYIAPLIIKRF</sequence>
<proteinExistence type="predicted"/>
<keyword evidence="1" id="KW-0812">Transmembrane</keyword>
<keyword evidence="1" id="KW-1133">Transmembrane helix</keyword>
<evidence type="ECO:0000313" key="3">
    <source>
        <dbReference type="Proteomes" id="UP001595817"/>
    </source>
</evidence>
<keyword evidence="1" id="KW-0472">Membrane</keyword>
<accession>A0ABV8X4A3</accession>
<dbReference type="EMBL" id="JBHSEC010000001">
    <property type="protein sequence ID" value="MFC4409042.1"/>
    <property type="molecule type" value="Genomic_DNA"/>
</dbReference>
<protein>
    <recommendedName>
        <fullName evidence="4">Group-specific protein</fullName>
    </recommendedName>
</protein>
<dbReference type="RefSeq" id="WP_378151379.1">
    <property type="nucleotide sequence ID" value="NZ_JBHSEC010000001.1"/>
</dbReference>
<feature type="transmembrane region" description="Helical" evidence="1">
    <location>
        <begin position="5"/>
        <end position="21"/>
    </location>
</feature>